<dbReference type="FunFam" id="3.30.1490.10:FF:000001">
    <property type="entry name" value="30S ribosomal protein S8"/>
    <property type="match status" value="1"/>
</dbReference>
<dbReference type="GO" id="GO:1990904">
    <property type="term" value="C:ribonucleoprotein complex"/>
    <property type="evidence" value="ECO:0007669"/>
    <property type="project" value="UniProtKB-KW"/>
</dbReference>
<evidence type="ECO:0000256" key="3">
    <source>
        <dbReference type="ARBA" id="ARBA00023274"/>
    </source>
</evidence>
<reference evidence="8" key="1">
    <citation type="submission" date="2017-09" db="EMBL/GenBank/DDBJ databases">
        <title>Depth-based differentiation of microbial function through sediment-hosted aquifers and enrichment of novel symbionts in the deep terrestrial subsurface.</title>
        <authorList>
            <person name="Probst A.J."/>
            <person name="Ladd B."/>
            <person name="Jarett J.K."/>
            <person name="Geller-Mcgrath D.E."/>
            <person name="Sieber C.M.K."/>
            <person name="Emerson J.B."/>
            <person name="Anantharaman K."/>
            <person name="Thomas B.C."/>
            <person name="Malmstrom R."/>
            <person name="Stieglmeier M."/>
            <person name="Klingl A."/>
            <person name="Woyke T."/>
            <person name="Ryan C.M."/>
            <person name="Banfield J.F."/>
        </authorList>
    </citation>
    <scope>NUCLEOTIDE SEQUENCE [LARGE SCALE GENOMIC DNA]</scope>
</reference>
<evidence type="ECO:0000256" key="1">
    <source>
        <dbReference type="ARBA" id="ARBA00006471"/>
    </source>
</evidence>
<keyword evidence="2 5" id="KW-0689">Ribosomal protein</keyword>
<dbReference type="Gene3D" id="3.30.1370.30">
    <property type="match status" value="1"/>
</dbReference>
<protein>
    <recommendedName>
        <fullName evidence="4 5">Small ribosomal subunit protein uS8</fullName>
    </recommendedName>
</protein>
<proteinExistence type="inferred from homology"/>
<evidence type="ECO:0000256" key="4">
    <source>
        <dbReference type="ARBA" id="ARBA00035258"/>
    </source>
</evidence>
<keyword evidence="5" id="KW-0694">RNA-binding</keyword>
<dbReference type="GO" id="GO:0005840">
    <property type="term" value="C:ribosome"/>
    <property type="evidence" value="ECO:0007669"/>
    <property type="project" value="UniProtKB-KW"/>
</dbReference>
<dbReference type="InterPro" id="IPR035987">
    <property type="entry name" value="Ribosomal_uS8_sf"/>
</dbReference>
<dbReference type="PROSITE" id="PS00053">
    <property type="entry name" value="RIBOSOMAL_S8"/>
    <property type="match status" value="1"/>
</dbReference>
<sequence>MVVTDPIADFLIRIKNGYLARKDLVVMPSSKIKENLAAVLVKERFLKSSKVKTEKSKVKGSEIKILVVALKYERKRPVLSEVKRISKPGVRIYTKMKNIPEVRRGQRGLTIVSTSQGLMTHQEAKKKKQGGEIICQIW</sequence>
<evidence type="ECO:0000256" key="2">
    <source>
        <dbReference type="ARBA" id="ARBA00022980"/>
    </source>
</evidence>
<dbReference type="Gene3D" id="3.30.1490.10">
    <property type="match status" value="1"/>
</dbReference>
<keyword evidence="5" id="KW-0699">rRNA-binding</keyword>
<comment type="subunit">
    <text evidence="5">Part of the 30S ribosomal subunit. Contacts proteins S5 and S12.</text>
</comment>
<dbReference type="PANTHER" id="PTHR11758">
    <property type="entry name" value="40S RIBOSOMAL PROTEIN S15A"/>
    <property type="match status" value="1"/>
</dbReference>
<dbReference type="Proteomes" id="UP000229559">
    <property type="component" value="Unassembled WGS sequence"/>
</dbReference>
<accession>A0A2M6YPQ3</accession>
<dbReference type="InterPro" id="IPR000630">
    <property type="entry name" value="Ribosomal_uS8"/>
</dbReference>
<keyword evidence="3 5" id="KW-0687">Ribonucleoprotein</keyword>
<dbReference type="SUPFAM" id="SSF56047">
    <property type="entry name" value="Ribosomal protein S8"/>
    <property type="match status" value="1"/>
</dbReference>
<gene>
    <name evidence="5" type="primary">rpsH</name>
    <name evidence="7" type="ORF">COT04_01785</name>
</gene>
<evidence type="ECO:0000256" key="6">
    <source>
        <dbReference type="RuleBase" id="RU003660"/>
    </source>
</evidence>
<dbReference type="NCBIfam" id="NF001109">
    <property type="entry name" value="PRK00136.1"/>
    <property type="match status" value="1"/>
</dbReference>
<evidence type="ECO:0000313" key="8">
    <source>
        <dbReference type="Proteomes" id="UP000229559"/>
    </source>
</evidence>
<dbReference type="HAMAP" id="MF_01302_B">
    <property type="entry name" value="Ribosomal_uS8_B"/>
    <property type="match status" value="1"/>
</dbReference>
<evidence type="ECO:0000313" key="7">
    <source>
        <dbReference type="EMBL" id="PIU33118.1"/>
    </source>
</evidence>
<evidence type="ECO:0000256" key="5">
    <source>
        <dbReference type="HAMAP-Rule" id="MF_01302"/>
    </source>
</evidence>
<dbReference type="GO" id="GO:0005737">
    <property type="term" value="C:cytoplasm"/>
    <property type="evidence" value="ECO:0007669"/>
    <property type="project" value="UniProtKB-ARBA"/>
</dbReference>
<dbReference type="InterPro" id="IPR047863">
    <property type="entry name" value="Ribosomal_uS8_CS"/>
</dbReference>
<comment type="function">
    <text evidence="5">One of the primary rRNA binding proteins, it binds directly to 16S rRNA central domain where it helps coordinate assembly of the platform of the 30S subunit.</text>
</comment>
<dbReference type="AlphaFoldDB" id="A0A2M6YPQ3"/>
<dbReference type="GO" id="GO:0006412">
    <property type="term" value="P:translation"/>
    <property type="evidence" value="ECO:0007669"/>
    <property type="project" value="UniProtKB-UniRule"/>
</dbReference>
<organism evidence="7 8">
    <name type="scientific">Candidatus Shapirobacteria bacterium CG07_land_8_20_14_0_80_39_12</name>
    <dbReference type="NCBI Taxonomy" id="1974480"/>
    <lineage>
        <taxon>Bacteria</taxon>
        <taxon>Candidatus Shapironibacteriota</taxon>
    </lineage>
</organism>
<comment type="caution">
    <text evidence="7">The sequence shown here is derived from an EMBL/GenBank/DDBJ whole genome shotgun (WGS) entry which is preliminary data.</text>
</comment>
<name>A0A2M6YPQ3_9BACT</name>
<dbReference type="GO" id="GO:0003735">
    <property type="term" value="F:structural constituent of ribosome"/>
    <property type="evidence" value="ECO:0007669"/>
    <property type="project" value="InterPro"/>
</dbReference>
<dbReference type="EMBL" id="PEXA01000051">
    <property type="protein sequence ID" value="PIU33118.1"/>
    <property type="molecule type" value="Genomic_DNA"/>
</dbReference>
<comment type="similarity">
    <text evidence="1 5 6">Belongs to the universal ribosomal protein uS8 family.</text>
</comment>
<dbReference type="Pfam" id="PF00410">
    <property type="entry name" value="Ribosomal_S8"/>
    <property type="match status" value="1"/>
</dbReference>
<dbReference type="GO" id="GO:0019843">
    <property type="term" value="F:rRNA binding"/>
    <property type="evidence" value="ECO:0007669"/>
    <property type="project" value="UniProtKB-UniRule"/>
</dbReference>